<dbReference type="Proteomes" id="UP000317365">
    <property type="component" value="Chromosome"/>
</dbReference>
<organism evidence="2 3">
    <name type="scientific">Rhodoferax aquaticus</name>
    <dbReference type="NCBI Taxonomy" id="2527691"/>
    <lineage>
        <taxon>Bacteria</taxon>
        <taxon>Pseudomonadati</taxon>
        <taxon>Pseudomonadota</taxon>
        <taxon>Betaproteobacteria</taxon>
        <taxon>Burkholderiales</taxon>
        <taxon>Comamonadaceae</taxon>
        <taxon>Rhodoferax</taxon>
    </lineage>
</organism>
<proteinExistence type="predicted"/>
<sequence length="63" mass="7291">MEIVRCGRCQRKLAEAQYLRLEIKCPRCGTMNILRAERPTPERPGASNVESNYDQDQKRQDAP</sequence>
<evidence type="ECO:0000313" key="3">
    <source>
        <dbReference type="Proteomes" id="UP000317365"/>
    </source>
</evidence>
<keyword evidence="3" id="KW-1185">Reference proteome</keyword>
<accession>A0A515EKG6</accession>
<dbReference type="InterPro" id="IPR019294">
    <property type="entry name" value="Translation_reg_Com"/>
</dbReference>
<dbReference type="AlphaFoldDB" id="A0A515EKG6"/>
<dbReference type="RefSeq" id="WP_087493896.1">
    <property type="nucleotide sequence ID" value="NZ_CP036282.1"/>
</dbReference>
<dbReference type="GO" id="GO:0003677">
    <property type="term" value="F:DNA binding"/>
    <property type="evidence" value="ECO:0007669"/>
    <property type="project" value="UniProtKB-KW"/>
</dbReference>
<keyword evidence="2" id="KW-0238">DNA-binding</keyword>
<gene>
    <name evidence="2" type="ORF">EXZ61_02620</name>
</gene>
<dbReference type="Pfam" id="PF10122">
    <property type="entry name" value="Zn_ribbon_Com"/>
    <property type="match status" value="1"/>
</dbReference>
<dbReference type="EMBL" id="CP036282">
    <property type="protein sequence ID" value="QDL53151.1"/>
    <property type="molecule type" value="Genomic_DNA"/>
</dbReference>
<name>A0A515EKG6_9BURK</name>
<evidence type="ECO:0000313" key="2">
    <source>
        <dbReference type="EMBL" id="QDL53151.1"/>
    </source>
</evidence>
<reference evidence="3" key="2">
    <citation type="journal article" date="2020" name="Int. J. Syst. Evol. Microbiol.">
        <title>Genomic insights into a novel species Rhodoferax aquaticus sp. nov., isolated from freshwater.</title>
        <authorList>
            <person name="Li T."/>
            <person name="Zhuo Y."/>
            <person name="Jin C.Z."/>
            <person name="Wu X."/>
            <person name="Ko S.R."/>
            <person name="Jin F.J."/>
            <person name="Ahn C.Y."/>
            <person name="Oh H.M."/>
            <person name="Lee H.G."/>
            <person name="Jin L."/>
        </authorList>
    </citation>
    <scope>NUCLEOTIDE SEQUENCE [LARGE SCALE GENOMIC DNA]</scope>
    <source>
        <strain evidence="3">Gr-4</strain>
    </source>
</reference>
<reference evidence="3" key="1">
    <citation type="submission" date="2019-02" db="EMBL/GenBank/DDBJ databases">
        <title>Complete genome sequence of Rhodoferax sp. Gr-4.</title>
        <authorList>
            <person name="Jin L."/>
        </authorList>
    </citation>
    <scope>NUCLEOTIDE SEQUENCE [LARGE SCALE GENOMIC DNA]</scope>
    <source>
        <strain evidence="3">Gr-4</strain>
    </source>
</reference>
<evidence type="ECO:0000256" key="1">
    <source>
        <dbReference type="SAM" id="MobiDB-lite"/>
    </source>
</evidence>
<feature type="region of interest" description="Disordered" evidence="1">
    <location>
        <begin position="36"/>
        <end position="63"/>
    </location>
</feature>
<protein>
    <submittedName>
        <fullName evidence="2">Com family DNA-binding transcriptional regulator</fullName>
    </submittedName>
</protein>
<dbReference type="KEGG" id="rhg:EXZ61_02620"/>